<reference evidence="4 5" key="1">
    <citation type="journal article" date="2018" name="Proc. Natl. Acad. Sci. U.S.A.">
        <title>Draft genome sequence of Camellia sinensis var. sinensis provides insights into the evolution of the tea genome and tea quality.</title>
        <authorList>
            <person name="Wei C."/>
            <person name="Yang H."/>
            <person name="Wang S."/>
            <person name="Zhao J."/>
            <person name="Liu C."/>
            <person name="Gao L."/>
            <person name="Xia E."/>
            <person name="Lu Y."/>
            <person name="Tai Y."/>
            <person name="She G."/>
            <person name="Sun J."/>
            <person name="Cao H."/>
            <person name="Tong W."/>
            <person name="Gao Q."/>
            <person name="Li Y."/>
            <person name="Deng W."/>
            <person name="Jiang X."/>
            <person name="Wang W."/>
            <person name="Chen Q."/>
            <person name="Zhang S."/>
            <person name="Li H."/>
            <person name="Wu J."/>
            <person name="Wang P."/>
            <person name="Li P."/>
            <person name="Shi C."/>
            <person name="Zheng F."/>
            <person name="Jian J."/>
            <person name="Huang B."/>
            <person name="Shan D."/>
            <person name="Shi M."/>
            <person name="Fang C."/>
            <person name="Yue Y."/>
            <person name="Li F."/>
            <person name="Li D."/>
            <person name="Wei S."/>
            <person name="Han B."/>
            <person name="Jiang C."/>
            <person name="Yin Y."/>
            <person name="Xia T."/>
            <person name="Zhang Z."/>
            <person name="Bennetzen J.L."/>
            <person name="Zhao S."/>
            <person name="Wan X."/>
        </authorList>
    </citation>
    <scope>NUCLEOTIDE SEQUENCE [LARGE SCALE GENOMIC DNA]</scope>
    <source>
        <strain evidence="5">cv. Shuchazao</strain>
        <tissue evidence="4">Leaf</tissue>
    </source>
</reference>
<organism evidence="4 5">
    <name type="scientific">Camellia sinensis var. sinensis</name>
    <name type="common">China tea</name>
    <dbReference type="NCBI Taxonomy" id="542762"/>
    <lineage>
        <taxon>Eukaryota</taxon>
        <taxon>Viridiplantae</taxon>
        <taxon>Streptophyta</taxon>
        <taxon>Embryophyta</taxon>
        <taxon>Tracheophyta</taxon>
        <taxon>Spermatophyta</taxon>
        <taxon>Magnoliopsida</taxon>
        <taxon>eudicotyledons</taxon>
        <taxon>Gunneridae</taxon>
        <taxon>Pentapetalae</taxon>
        <taxon>asterids</taxon>
        <taxon>Ericales</taxon>
        <taxon>Theaceae</taxon>
        <taxon>Camellia</taxon>
    </lineage>
</organism>
<evidence type="ECO:0000259" key="3">
    <source>
        <dbReference type="PROSITE" id="PS50891"/>
    </source>
</evidence>
<dbReference type="PROSITE" id="PS50891">
    <property type="entry name" value="LOB"/>
    <property type="match status" value="1"/>
</dbReference>
<dbReference type="EMBL" id="SDRB02013297">
    <property type="protein sequence ID" value="THF95281.1"/>
    <property type="molecule type" value="Genomic_DNA"/>
</dbReference>
<dbReference type="Proteomes" id="UP000306102">
    <property type="component" value="Unassembled WGS sequence"/>
</dbReference>
<feature type="region of interest" description="Disordered" evidence="2">
    <location>
        <begin position="1"/>
        <end position="37"/>
    </location>
</feature>
<dbReference type="InterPro" id="IPR004883">
    <property type="entry name" value="LOB"/>
</dbReference>
<comment type="similarity">
    <text evidence="1">Belongs to the LOB domain-containing protein family.</text>
</comment>
<feature type="domain" description="LOB" evidence="3">
    <location>
        <begin position="42"/>
        <end position="143"/>
    </location>
</feature>
<accession>A0A4S4CZE5</accession>
<dbReference type="PANTHER" id="PTHR31301:SF186">
    <property type="entry name" value="OS09G0364100 PROTEIN"/>
    <property type="match status" value="1"/>
</dbReference>
<comment type="caution">
    <text evidence="4">The sequence shown here is derived from an EMBL/GenBank/DDBJ whole genome shotgun (WGS) entry which is preliminary data.</text>
</comment>
<dbReference type="PANTHER" id="PTHR31301">
    <property type="entry name" value="LOB DOMAIN-CONTAINING PROTEIN 4-RELATED"/>
    <property type="match status" value="1"/>
</dbReference>
<sequence length="292" mass="32589">MSNTINHNPNTNTNTNTSTNINDTPTNTSTRVGPGGSTTGSQACAACKYQRRKCAPNCPLAPYFPAHLHKQFLNAHKLFGVGNIMKVLKHIQPCDQETAVKSIIAHSNLRAIDPVGGCYRRICQLQKHIEQYEAELELVHQHLNMCRAAQEQENPNVDSLSGYDATCNQMMGSHRRSDCDRGIEDDELVFFDEDCYNMLGFDVARQCAIKVDVEASCSSMGVNGKQVFVNESEAIKPLLGIFDEKQPIVPFESKESIEYRELKEEVDSSVQLKQEHDLKGNAYLFSLTNSND</sequence>
<feature type="compositionally biased region" description="Low complexity" evidence="2">
    <location>
        <begin position="1"/>
        <end position="30"/>
    </location>
</feature>
<dbReference type="AlphaFoldDB" id="A0A4S4CZE5"/>
<dbReference type="Pfam" id="PF03195">
    <property type="entry name" value="LOB"/>
    <property type="match status" value="1"/>
</dbReference>
<evidence type="ECO:0000256" key="1">
    <source>
        <dbReference type="ARBA" id="ARBA00005474"/>
    </source>
</evidence>
<evidence type="ECO:0000313" key="5">
    <source>
        <dbReference type="Proteomes" id="UP000306102"/>
    </source>
</evidence>
<keyword evidence="5" id="KW-1185">Reference proteome</keyword>
<proteinExistence type="inferred from homology"/>
<protein>
    <recommendedName>
        <fullName evidence="3">LOB domain-containing protein</fullName>
    </recommendedName>
</protein>
<evidence type="ECO:0000313" key="4">
    <source>
        <dbReference type="EMBL" id="THF95281.1"/>
    </source>
</evidence>
<evidence type="ECO:0000256" key="2">
    <source>
        <dbReference type="SAM" id="MobiDB-lite"/>
    </source>
</evidence>
<name>A0A4S4CZE5_CAMSN</name>
<gene>
    <name evidence="4" type="ORF">TEA_020076</name>
</gene>